<proteinExistence type="inferred from homology"/>
<dbReference type="EC" id="2.4.1.187" evidence="5"/>
<keyword evidence="2 5" id="KW-0808">Transferase</keyword>
<keyword evidence="3 5" id="KW-0777">Teichoic acid biosynthesis</keyword>
<evidence type="ECO:0000256" key="4">
    <source>
        <dbReference type="ARBA" id="ARBA00023316"/>
    </source>
</evidence>
<keyword evidence="7" id="KW-1185">Reference proteome</keyword>
<dbReference type="InterPro" id="IPR004629">
    <property type="entry name" value="WecG_TagA_CpsF"/>
</dbReference>
<comment type="caution">
    <text evidence="6">The sequence shown here is derived from an EMBL/GenBank/DDBJ whole genome shotgun (WGS) entry which is preliminary data.</text>
</comment>
<dbReference type="EMBL" id="JBBAXC010000010">
    <property type="protein sequence ID" value="MEI5908006.1"/>
    <property type="molecule type" value="Genomic_DNA"/>
</dbReference>
<comment type="similarity">
    <text evidence="5">Belongs to the glycosyltransferase 26 family. TagA/TarA subfamily.</text>
</comment>
<dbReference type="NCBIfam" id="TIGR00696">
    <property type="entry name" value="wecG_tagA_cpsF"/>
    <property type="match status" value="1"/>
</dbReference>
<evidence type="ECO:0000256" key="3">
    <source>
        <dbReference type="ARBA" id="ARBA00022944"/>
    </source>
</evidence>
<evidence type="ECO:0000256" key="2">
    <source>
        <dbReference type="ARBA" id="ARBA00022679"/>
    </source>
</evidence>
<dbReference type="CDD" id="cd06533">
    <property type="entry name" value="Glyco_transf_WecG_TagA"/>
    <property type="match status" value="1"/>
</dbReference>
<dbReference type="PANTHER" id="PTHR34136:SF1">
    <property type="entry name" value="UDP-N-ACETYL-D-MANNOSAMINURONIC ACID TRANSFERASE"/>
    <property type="match status" value="1"/>
</dbReference>
<keyword evidence="4 5" id="KW-0961">Cell wall biogenesis/degradation</keyword>
<dbReference type="Proteomes" id="UP001312865">
    <property type="component" value="Unassembled WGS sequence"/>
</dbReference>
<name>A0ABU8HFQ3_9BACI</name>
<dbReference type="PANTHER" id="PTHR34136">
    <property type="match status" value="1"/>
</dbReference>
<keyword evidence="1 5" id="KW-0328">Glycosyltransferase</keyword>
<sequence>MKVDVLGVPFDNTTRKDALRQLLNFLTEDHNHLLITPNPEIVMEAQEDEELMKILNEAELVVPDGIGVVLASKFEKNSIKERVPGCDLMFDLFEVMKDMEKSVYILGGAPGVAEKAKRRMGEKYRNLNIIGVHHGYFNEQEEEKIINEIKQLKPDLLMVGLGCPRQEKWIYKNKHKLPVKVSAGIGGTIDIMAGTAKRAPIIFQKMGLEWLHRLLAQPTRIRRIIKLPLFLLTVLKNKINRK</sequence>
<gene>
    <name evidence="6" type="ORF">WAK64_13170</name>
</gene>
<accession>A0ABU8HFQ3</accession>
<protein>
    <recommendedName>
        <fullName evidence="5">N-acetylglucosaminyldiphosphoundecaprenol N-acetyl-beta-D-mannosaminyltransferase</fullName>
        <ecNumber evidence="5">2.4.1.187</ecNumber>
    </recommendedName>
    <alternativeName>
        <fullName evidence="5">N-acetylmannosaminyltransferase</fullName>
    </alternativeName>
    <alternativeName>
        <fullName evidence="5">UDP-N-acetylmannosamine transferase</fullName>
    </alternativeName>
    <alternativeName>
        <fullName evidence="5">UDP-N-acetylmannosamine:N-acetylglucosaminyl pyrophosphorylundecaprenol N-acetylmannosaminyltransferase</fullName>
    </alternativeName>
</protein>
<comment type="function">
    <text evidence="5">Catalyzes the conversion of GlcNAc-PP-undecaprenol into ManNAc-GlcNAc-PP-undecaprenol, the first committed lipid intermediate in the de novo synthesis of teichoic acid.</text>
</comment>
<dbReference type="InterPro" id="IPR034714">
    <property type="entry name" value="TagA_TarA"/>
</dbReference>
<dbReference type="HAMAP" id="MF_02070">
    <property type="entry name" value="TagA_TarA"/>
    <property type="match status" value="1"/>
</dbReference>
<evidence type="ECO:0000256" key="1">
    <source>
        <dbReference type="ARBA" id="ARBA00022676"/>
    </source>
</evidence>
<comment type="catalytic activity">
    <reaction evidence="5">
        <text>UDP-N-acetyl-alpha-D-mannosamine + N-acetyl-alpha-D-glucosaminyl-di-trans,octa-cis-undecaprenyl diphosphate = N-acetyl-beta-D-mannosaminyl-(1-&gt;4)-N-acetyl-alpha-D-glucosaminyl di-trans,octa-cis-undecaprenyl diphosphate + UDP + H(+)</text>
        <dbReference type="Rhea" id="RHEA:16053"/>
        <dbReference type="ChEBI" id="CHEBI:15378"/>
        <dbReference type="ChEBI" id="CHEBI:58223"/>
        <dbReference type="ChEBI" id="CHEBI:62959"/>
        <dbReference type="ChEBI" id="CHEBI:68623"/>
        <dbReference type="ChEBI" id="CHEBI:132210"/>
        <dbReference type="EC" id="2.4.1.187"/>
    </reaction>
</comment>
<evidence type="ECO:0000313" key="7">
    <source>
        <dbReference type="Proteomes" id="UP001312865"/>
    </source>
</evidence>
<evidence type="ECO:0000256" key="5">
    <source>
        <dbReference type="HAMAP-Rule" id="MF_02070"/>
    </source>
</evidence>
<reference evidence="6 7" key="1">
    <citation type="journal article" date="2018" name="J. Microbiol.">
        <title>Bacillus spongiae sp. nov., isolated from sponge of Jeju Island.</title>
        <authorList>
            <person name="Lee G.E."/>
            <person name="Im W.T."/>
            <person name="Park J.S."/>
        </authorList>
    </citation>
    <scope>NUCLEOTIDE SEQUENCE [LARGE SCALE GENOMIC DNA]</scope>
    <source>
        <strain evidence="6 7">135PIL107-10</strain>
    </source>
</reference>
<dbReference type="Pfam" id="PF03808">
    <property type="entry name" value="Glyco_tran_WecG"/>
    <property type="match status" value="1"/>
</dbReference>
<evidence type="ECO:0000313" key="6">
    <source>
        <dbReference type="EMBL" id="MEI5908006.1"/>
    </source>
</evidence>
<dbReference type="RefSeq" id="WP_336587448.1">
    <property type="nucleotide sequence ID" value="NZ_JBBAXC010000010.1"/>
</dbReference>
<comment type="pathway">
    <text evidence="5">Cell wall biogenesis; teichoic acid biosynthesis.</text>
</comment>
<organism evidence="6 7">
    <name type="scientific">Bacillus spongiae</name>
    <dbReference type="NCBI Taxonomy" id="2683610"/>
    <lineage>
        <taxon>Bacteria</taxon>
        <taxon>Bacillati</taxon>
        <taxon>Bacillota</taxon>
        <taxon>Bacilli</taxon>
        <taxon>Bacillales</taxon>
        <taxon>Bacillaceae</taxon>
        <taxon>Bacillus</taxon>
    </lineage>
</organism>